<keyword evidence="2 4" id="KW-0238">DNA-binding</keyword>
<name>A0A4R2E326_9BACT</name>
<protein>
    <submittedName>
        <fullName evidence="6">AcrR family transcriptional regulator</fullName>
    </submittedName>
</protein>
<dbReference type="InterPro" id="IPR036271">
    <property type="entry name" value="Tet_transcr_reg_TetR-rel_C_sf"/>
</dbReference>
<dbReference type="Pfam" id="PF00440">
    <property type="entry name" value="TetR_N"/>
    <property type="match status" value="1"/>
</dbReference>
<dbReference type="RefSeq" id="WP_131840510.1">
    <property type="nucleotide sequence ID" value="NZ_SLWB01000021.1"/>
</dbReference>
<feature type="domain" description="HTH tetR-type" evidence="5">
    <location>
        <begin position="2"/>
        <end position="62"/>
    </location>
</feature>
<keyword evidence="1" id="KW-0805">Transcription regulation</keyword>
<evidence type="ECO:0000256" key="4">
    <source>
        <dbReference type="PROSITE-ProRule" id="PRU00335"/>
    </source>
</evidence>
<dbReference type="EMBL" id="SLWB01000021">
    <property type="protein sequence ID" value="TCN62043.1"/>
    <property type="molecule type" value="Genomic_DNA"/>
</dbReference>
<dbReference type="InterPro" id="IPR001647">
    <property type="entry name" value="HTH_TetR"/>
</dbReference>
<dbReference type="PROSITE" id="PS50977">
    <property type="entry name" value="HTH_TETR_2"/>
    <property type="match status" value="1"/>
</dbReference>
<reference evidence="6 7" key="1">
    <citation type="submission" date="2019-03" db="EMBL/GenBank/DDBJ databases">
        <title>Genomic Encyclopedia of Archaeal and Bacterial Type Strains, Phase II (KMG-II): from individual species to whole genera.</title>
        <authorList>
            <person name="Goeker M."/>
        </authorList>
    </citation>
    <scope>NUCLEOTIDE SEQUENCE [LARGE SCALE GENOMIC DNA]</scope>
    <source>
        <strain evidence="6 7">RL-C</strain>
    </source>
</reference>
<sequence>MKSRKLYYISRFTPLFLRSGGNRLKVEEIAASIGITKKTLYNHFESKQQLIECIIDEYLKSKELEIRKILRESTNPIEVLMQIGGLFAATHRDCSQLITSRTELALVPPMQQIVLKHRTNFIELIQFTFKKGIASDLFENDLDTDTSSQMYITMMEAAFQDQRYLQLPPINNQQHNKMLYYLIKGCCTPNGLAVLRGAIDIKVEAI</sequence>
<dbReference type="PANTHER" id="PTHR47506:SF3">
    <property type="entry name" value="HTH-TYPE TRANSCRIPTIONAL REGULATOR LMRA"/>
    <property type="match status" value="1"/>
</dbReference>
<dbReference type="SUPFAM" id="SSF48498">
    <property type="entry name" value="Tetracyclin repressor-like, C-terminal domain"/>
    <property type="match status" value="1"/>
</dbReference>
<feature type="DNA-binding region" description="H-T-H motif" evidence="4">
    <location>
        <begin position="25"/>
        <end position="44"/>
    </location>
</feature>
<comment type="caution">
    <text evidence="6">The sequence shown here is derived from an EMBL/GenBank/DDBJ whole genome shotgun (WGS) entry which is preliminary data.</text>
</comment>
<evidence type="ECO:0000256" key="2">
    <source>
        <dbReference type="ARBA" id="ARBA00023125"/>
    </source>
</evidence>
<proteinExistence type="predicted"/>
<evidence type="ECO:0000313" key="6">
    <source>
        <dbReference type="EMBL" id="TCN62043.1"/>
    </source>
</evidence>
<dbReference type="Proteomes" id="UP000294830">
    <property type="component" value="Unassembled WGS sequence"/>
</dbReference>
<dbReference type="SUPFAM" id="SSF46689">
    <property type="entry name" value="Homeodomain-like"/>
    <property type="match status" value="1"/>
</dbReference>
<evidence type="ECO:0000256" key="3">
    <source>
        <dbReference type="ARBA" id="ARBA00023163"/>
    </source>
</evidence>
<dbReference type="InterPro" id="IPR009057">
    <property type="entry name" value="Homeodomain-like_sf"/>
</dbReference>
<dbReference type="OrthoDB" id="881297at2"/>
<organism evidence="6 7">
    <name type="scientific">Acetobacteroides hydrogenigenes</name>
    <dbReference type="NCBI Taxonomy" id="979970"/>
    <lineage>
        <taxon>Bacteria</taxon>
        <taxon>Pseudomonadati</taxon>
        <taxon>Bacteroidota</taxon>
        <taxon>Bacteroidia</taxon>
        <taxon>Bacteroidales</taxon>
        <taxon>Rikenellaceae</taxon>
        <taxon>Acetobacteroides</taxon>
    </lineage>
</organism>
<dbReference type="GO" id="GO:0003677">
    <property type="term" value="F:DNA binding"/>
    <property type="evidence" value="ECO:0007669"/>
    <property type="project" value="UniProtKB-UniRule"/>
</dbReference>
<dbReference type="AlphaFoldDB" id="A0A4R2E326"/>
<dbReference type="PANTHER" id="PTHR47506">
    <property type="entry name" value="TRANSCRIPTIONAL REGULATORY PROTEIN"/>
    <property type="match status" value="1"/>
</dbReference>
<dbReference type="Gene3D" id="1.10.357.10">
    <property type="entry name" value="Tetracycline Repressor, domain 2"/>
    <property type="match status" value="1"/>
</dbReference>
<keyword evidence="7" id="KW-1185">Reference proteome</keyword>
<keyword evidence="3" id="KW-0804">Transcription</keyword>
<evidence type="ECO:0000256" key="1">
    <source>
        <dbReference type="ARBA" id="ARBA00023015"/>
    </source>
</evidence>
<accession>A0A4R2E326</accession>
<evidence type="ECO:0000313" key="7">
    <source>
        <dbReference type="Proteomes" id="UP000294830"/>
    </source>
</evidence>
<gene>
    <name evidence="6" type="ORF">CLV25_1212</name>
</gene>
<evidence type="ECO:0000259" key="5">
    <source>
        <dbReference type="PROSITE" id="PS50977"/>
    </source>
</evidence>